<evidence type="ECO:0000313" key="3">
    <source>
        <dbReference type="EMBL" id="MDN5216025.1"/>
    </source>
</evidence>
<evidence type="ECO:0000313" key="4">
    <source>
        <dbReference type="Proteomes" id="UP001172083"/>
    </source>
</evidence>
<dbReference type="Proteomes" id="UP001172083">
    <property type="component" value="Unassembled WGS sequence"/>
</dbReference>
<dbReference type="EMBL" id="JAUJEB010000007">
    <property type="protein sequence ID" value="MDN5216025.1"/>
    <property type="molecule type" value="Genomic_DNA"/>
</dbReference>
<protein>
    <recommendedName>
        <fullName evidence="2">UPF0102 protein QQ020_28360</fullName>
    </recommendedName>
</protein>
<gene>
    <name evidence="3" type="ORF">QQ020_28360</name>
</gene>
<dbReference type="InterPro" id="IPR003509">
    <property type="entry name" value="UPF0102_YraN-like"/>
</dbReference>
<dbReference type="PANTHER" id="PTHR34039:SF1">
    <property type="entry name" value="UPF0102 PROTEIN YRAN"/>
    <property type="match status" value="1"/>
</dbReference>
<dbReference type="CDD" id="cd20736">
    <property type="entry name" value="PoNe_Nuclease"/>
    <property type="match status" value="1"/>
</dbReference>
<evidence type="ECO:0000256" key="2">
    <source>
        <dbReference type="HAMAP-Rule" id="MF_00048"/>
    </source>
</evidence>
<organism evidence="3 4">
    <name type="scientific">Agaribacillus aureus</name>
    <dbReference type="NCBI Taxonomy" id="3051825"/>
    <lineage>
        <taxon>Bacteria</taxon>
        <taxon>Pseudomonadati</taxon>
        <taxon>Bacteroidota</taxon>
        <taxon>Cytophagia</taxon>
        <taxon>Cytophagales</taxon>
        <taxon>Splendidivirgaceae</taxon>
        <taxon>Agaribacillus</taxon>
    </lineage>
</organism>
<evidence type="ECO:0000256" key="1">
    <source>
        <dbReference type="ARBA" id="ARBA00006738"/>
    </source>
</evidence>
<dbReference type="RefSeq" id="WP_346761359.1">
    <property type="nucleotide sequence ID" value="NZ_JAUJEB010000007.1"/>
</dbReference>
<dbReference type="Pfam" id="PF02021">
    <property type="entry name" value="UPF0102"/>
    <property type="match status" value="1"/>
</dbReference>
<name>A0ABT8LE25_9BACT</name>
<accession>A0ABT8LE25</accession>
<keyword evidence="4" id="KW-1185">Reference proteome</keyword>
<comment type="caution">
    <text evidence="3">The sequence shown here is derived from an EMBL/GenBank/DDBJ whole genome shotgun (WGS) entry which is preliminary data.</text>
</comment>
<proteinExistence type="inferred from homology"/>
<dbReference type="PANTHER" id="PTHR34039">
    <property type="entry name" value="UPF0102 PROTEIN YRAN"/>
    <property type="match status" value="1"/>
</dbReference>
<dbReference type="HAMAP" id="MF_00048">
    <property type="entry name" value="UPF0102"/>
    <property type="match status" value="1"/>
</dbReference>
<reference evidence="3" key="1">
    <citation type="submission" date="2023-06" db="EMBL/GenBank/DDBJ databases">
        <title>Genomic of Agaribacillus aureum.</title>
        <authorList>
            <person name="Wang G."/>
        </authorList>
    </citation>
    <scope>NUCLEOTIDE SEQUENCE</scope>
    <source>
        <strain evidence="3">BMA12</strain>
    </source>
</reference>
<dbReference type="InterPro" id="IPR011856">
    <property type="entry name" value="tRNA_endonuc-like_dom_sf"/>
</dbReference>
<dbReference type="SUPFAM" id="SSF52980">
    <property type="entry name" value="Restriction endonuclease-like"/>
    <property type="match status" value="1"/>
</dbReference>
<dbReference type="InterPro" id="IPR011335">
    <property type="entry name" value="Restrct_endonuc-II-like"/>
</dbReference>
<comment type="similarity">
    <text evidence="1 2">Belongs to the UPF0102 family.</text>
</comment>
<dbReference type="Gene3D" id="3.40.1350.10">
    <property type="match status" value="1"/>
</dbReference>
<sequence length="115" mass="13406">MSKHLEKGRLGEQIAVDYLERRGYHILETNYRHKRMEIDIIAVHDGVVLFIEVKARSSYQYGYPESAVDEHKIEMILACADYYIDQIGWNGEIRFDIIAILLGDPPKIEHLKDAF</sequence>